<feature type="binding site" evidence="10">
    <location>
        <position position="305"/>
    </location>
    <ligand>
        <name>substrate</name>
    </ligand>
</feature>
<dbReference type="NCBIfam" id="TIGR03026">
    <property type="entry name" value="NDP-sugDHase"/>
    <property type="match status" value="1"/>
</dbReference>
<evidence type="ECO:0000256" key="9">
    <source>
        <dbReference type="PIRSR" id="PIRSR500134-1"/>
    </source>
</evidence>
<dbReference type="PANTHER" id="PTHR43750">
    <property type="entry name" value="UDP-GLUCOSE 6-DEHYDROGENASE TUAD"/>
    <property type="match status" value="1"/>
</dbReference>
<evidence type="ECO:0000256" key="2">
    <source>
        <dbReference type="ARBA" id="ARBA00006601"/>
    </source>
</evidence>
<evidence type="ECO:0000256" key="7">
    <source>
        <dbReference type="ARBA" id="ARBA00047473"/>
    </source>
</evidence>
<dbReference type="Pfam" id="PF03720">
    <property type="entry name" value="UDPG_MGDP_dh_C"/>
    <property type="match status" value="1"/>
</dbReference>
<feature type="binding site" evidence="10">
    <location>
        <begin position="141"/>
        <end position="144"/>
    </location>
    <ligand>
        <name>substrate</name>
    </ligand>
</feature>
<feature type="binding site" evidence="10">
    <location>
        <position position="249"/>
    </location>
    <ligand>
        <name>substrate</name>
    </ligand>
</feature>
<dbReference type="InterPro" id="IPR001732">
    <property type="entry name" value="UDP-Glc/GDP-Man_DH_N"/>
</dbReference>
<dbReference type="InterPro" id="IPR014026">
    <property type="entry name" value="UDP-Glc/GDP-Man_DH_dimer"/>
</dbReference>
<evidence type="ECO:0000313" key="14">
    <source>
        <dbReference type="Proteomes" id="UP001264335"/>
    </source>
</evidence>
<feature type="binding site" evidence="11">
    <location>
        <position position="255"/>
    </location>
    <ligand>
        <name>NAD(+)</name>
        <dbReference type="ChEBI" id="CHEBI:57540"/>
    </ligand>
</feature>
<dbReference type="InterPro" id="IPR036220">
    <property type="entry name" value="UDP-Glc/GDP-Man_DH_C_sf"/>
</dbReference>
<feature type="binding site" evidence="11">
    <location>
        <position position="29"/>
    </location>
    <ligand>
        <name>NAD(+)</name>
        <dbReference type="ChEBI" id="CHEBI:57540"/>
    </ligand>
</feature>
<comment type="caution">
    <text evidence="13">The sequence shown here is derived from an EMBL/GenBank/DDBJ whole genome shotgun (WGS) entry which is preliminary data.</text>
</comment>
<evidence type="ECO:0000256" key="11">
    <source>
        <dbReference type="PIRSR" id="PIRSR500134-3"/>
    </source>
</evidence>
<proteinExistence type="inferred from homology"/>
<dbReference type="InterPro" id="IPR036291">
    <property type="entry name" value="NAD(P)-bd_dom_sf"/>
</dbReference>
<dbReference type="Pfam" id="PF03721">
    <property type="entry name" value="UDPG_MGDP_dh_N"/>
    <property type="match status" value="1"/>
</dbReference>
<evidence type="ECO:0000313" key="13">
    <source>
        <dbReference type="EMBL" id="MDT2514117.1"/>
    </source>
</evidence>
<name>A0ABD5F739_ENTAV</name>
<evidence type="ECO:0000256" key="1">
    <source>
        <dbReference type="ARBA" id="ARBA00004701"/>
    </source>
</evidence>
<feature type="binding site" evidence="10">
    <location>
        <position position="196"/>
    </location>
    <ligand>
        <name>substrate</name>
    </ligand>
</feature>
<dbReference type="PIRSF" id="PIRSF000124">
    <property type="entry name" value="UDPglc_GDPman_dh"/>
    <property type="match status" value="1"/>
</dbReference>
<keyword evidence="6 8" id="KW-0520">NAD</keyword>
<protein>
    <recommendedName>
        <fullName evidence="4 8">UDP-glucose 6-dehydrogenase</fullName>
        <ecNumber evidence="3 8">1.1.1.22</ecNumber>
    </recommendedName>
</protein>
<accession>A0ABD5F739</accession>
<dbReference type="InterPro" id="IPR014027">
    <property type="entry name" value="UDP-Glc/GDP-Man_DH_C"/>
</dbReference>
<dbReference type="SUPFAM" id="SSF51735">
    <property type="entry name" value="NAD(P)-binding Rossmann-fold domains"/>
    <property type="match status" value="1"/>
</dbReference>
<dbReference type="SMART" id="SM00984">
    <property type="entry name" value="UDPG_MGDP_dh_C"/>
    <property type="match status" value="1"/>
</dbReference>
<dbReference type="SUPFAM" id="SSF52413">
    <property type="entry name" value="UDP-glucose/GDP-mannose dehydrogenase C-terminal domain"/>
    <property type="match status" value="1"/>
</dbReference>
<dbReference type="RefSeq" id="WP_311871795.1">
    <property type="nucleotide sequence ID" value="NZ_JARPVY010000011.1"/>
</dbReference>
<feature type="binding site" evidence="10">
    <location>
        <position position="306"/>
    </location>
    <ligand>
        <name>substrate</name>
    </ligand>
</feature>
<organism evidence="13 14">
    <name type="scientific">Enterococcus avium</name>
    <name type="common">Streptococcus avium</name>
    <dbReference type="NCBI Taxonomy" id="33945"/>
    <lineage>
        <taxon>Bacteria</taxon>
        <taxon>Bacillati</taxon>
        <taxon>Bacillota</taxon>
        <taxon>Bacilli</taxon>
        <taxon>Lactobacillales</taxon>
        <taxon>Enterococcaceae</taxon>
        <taxon>Enterococcus</taxon>
    </lineage>
</organism>
<feature type="binding site" evidence="11">
    <location>
        <position position="117"/>
    </location>
    <ligand>
        <name>NAD(+)</name>
        <dbReference type="ChEBI" id="CHEBI:57540"/>
    </ligand>
</feature>
<keyword evidence="5 8" id="KW-0560">Oxidoreductase</keyword>
<evidence type="ECO:0000256" key="10">
    <source>
        <dbReference type="PIRSR" id="PIRSR500134-2"/>
    </source>
</evidence>
<dbReference type="InterPro" id="IPR013328">
    <property type="entry name" value="6PGD_dom2"/>
</dbReference>
<dbReference type="Pfam" id="PF00984">
    <property type="entry name" value="UDPG_MGDP_dh"/>
    <property type="match status" value="1"/>
</dbReference>
<evidence type="ECO:0000259" key="12">
    <source>
        <dbReference type="SMART" id="SM00984"/>
    </source>
</evidence>
<feature type="binding site" evidence="11">
    <location>
        <position position="313"/>
    </location>
    <ligand>
        <name>NAD(+)</name>
        <dbReference type="ChEBI" id="CHEBI:57540"/>
    </ligand>
</feature>
<comment type="similarity">
    <text evidence="2 8">Belongs to the UDP-glucose/GDP-mannose dehydrogenase family.</text>
</comment>
<evidence type="ECO:0000256" key="6">
    <source>
        <dbReference type="ARBA" id="ARBA00023027"/>
    </source>
</evidence>
<feature type="binding site" evidence="11">
    <location>
        <position position="34"/>
    </location>
    <ligand>
        <name>NAD(+)</name>
        <dbReference type="ChEBI" id="CHEBI:57540"/>
    </ligand>
</feature>
<dbReference type="PIRSF" id="PIRSF500134">
    <property type="entry name" value="UDPglc_DH_bac"/>
    <property type="match status" value="1"/>
</dbReference>
<comment type="pathway">
    <text evidence="1">Nucleotide-sugar biosynthesis; UDP-alpha-D-glucuronate biosynthesis; UDP-alpha-D-glucuronate from UDP-alpha-D-glucose: step 1/1.</text>
</comment>
<evidence type="ECO:0000256" key="5">
    <source>
        <dbReference type="ARBA" id="ARBA00023002"/>
    </source>
</evidence>
<dbReference type="Gene3D" id="3.40.50.720">
    <property type="entry name" value="NAD(P)-binding Rossmann-like Domain"/>
    <property type="match status" value="2"/>
</dbReference>
<dbReference type="AlphaFoldDB" id="A0ABD5F739"/>
<dbReference type="EMBL" id="JARPWY010000016">
    <property type="protein sequence ID" value="MDT2514117.1"/>
    <property type="molecule type" value="Genomic_DNA"/>
</dbReference>
<feature type="binding site" evidence="10">
    <location>
        <begin position="241"/>
        <end position="245"/>
    </location>
    <ligand>
        <name>substrate</name>
    </ligand>
</feature>
<dbReference type="InterPro" id="IPR008927">
    <property type="entry name" value="6-PGluconate_DH-like_C_sf"/>
</dbReference>
<dbReference type="Gene3D" id="1.10.1040.10">
    <property type="entry name" value="N-(1-d-carboxylethyl)-l-norvaline Dehydrogenase, domain 2"/>
    <property type="match status" value="1"/>
</dbReference>
<feature type="domain" description="UDP-glucose/GDP-mannose dehydrogenase C-terminal" evidence="12">
    <location>
        <begin position="299"/>
        <end position="386"/>
    </location>
</feature>
<feature type="binding site" evidence="11">
    <location>
        <position position="82"/>
    </location>
    <ligand>
        <name>NAD(+)</name>
        <dbReference type="ChEBI" id="CHEBI:57540"/>
    </ligand>
</feature>
<dbReference type="PANTHER" id="PTHR43750:SF2">
    <property type="entry name" value="UDP-GLUCOSE 6-DEHYDROGENASE"/>
    <property type="match status" value="1"/>
</dbReference>
<comment type="catalytic activity">
    <reaction evidence="7 8">
        <text>UDP-alpha-D-glucose + 2 NAD(+) + H2O = UDP-alpha-D-glucuronate + 2 NADH + 3 H(+)</text>
        <dbReference type="Rhea" id="RHEA:23596"/>
        <dbReference type="ChEBI" id="CHEBI:15377"/>
        <dbReference type="ChEBI" id="CHEBI:15378"/>
        <dbReference type="ChEBI" id="CHEBI:57540"/>
        <dbReference type="ChEBI" id="CHEBI:57945"/>
        <dbReference type="ChEBI" id="CHEBI:58052"/>
        <dbReference type="ChEBI" id="CHEBI:58885"/>
        <dbReference type="EC" id="1.1.1.22"/>
    </reaction>
</comment>
<dbReference type="SUPFAM" id="SSF48179">
    <property type="entry name" value="6-phosphogluconate dehydrogenase C-terminal domain-like"/>
    <property type="match status" value="1"/>
</dbReference>
<dbReference type="GO" id="GO:0003979">
    <property type="term" value="F:UDP-glucose 6-dehydrogenase activity"/>
    <property type="evidence" value="ECO:0007669"/>
    <property type="project" value="UniProtKB-EC"/>
</dbReference>
<gene>
    <name evidence="13" type="ORF">P7D79_07685</name>
</gene>
<feature type="binding site" evidence="10">
    <location>
        <position position="387"/>
    </location>
    <ligand>
        <name>substrate</name>
    </ligand>
</feature>
<evidence type="ECO:0000256" key="3">
    <source>
        <dbReference type="ARBA" id="ARBA00012954"/>
    </source>
</evidence>
<feature type="binding site" evidence="11">
    <location>
        <position position="144"/>
    </location>
    <ligand>
        <name>NAD(+)</name>
        <dbReference type="ChEBI" id="CHEBI:57540"/>
    </ligand>
</feature>
<dbReference type="InterPro" id="IPR017476">
    <property type="entry name" value="UDP-Glc/GDP-Man"/>
</dbReference>
<dbReference type="Proteomes" id="UP001264335">
    <property type="component" value="Unassembled WGS sequence"/>
</dbReference>
<feature type="active site" description="Nucleophile" evidence="9">
    <location>
        <position position="252"/>
    </location>
</feature>
<sequence length="387" mass="44162">MNISVFGLGYVGLSNALLLAQNDSVVGYDIDSKRIRLLQKKQSPIDEPEIQDFLLKDLDMHFTNQFNEAVSHGELLIIATPTDYDDKTNYFDTSSVERVIRRALEINHDALFLIKSTIPIGFIDSLKEQFSTDRFIFSPEFLREGKSLYDNLFPTRIVIGERSERGAEIAELFLRNAQIESVPILLTNSREAESIKLFANTYLAMRVAFFNELDSYAERYGLNARCIIEGIGLDKRIGNHYNNPSFGYGGYCLPKDSKQLLANYQEVPNDLIRAIVASNETRKDFITDQILKQNPGVVGVYRLAMKVDASNFRQSSIQCIAKRLQKEGVRVIIYEPNIEAHTYLGVRVLNDLEAFKKAVDLIVANRIDDKLQNVLDKVYSRDIFYRD</sequence>
<dbReference type="InterPro" id="IPR028357">
    <property type="entry name" value="UDPglc_DH_bac"/>
</dbReference>
<evidence type="ECO:0000256" key="8">
    <source>
        <dbReference type="PIRNR" id="PIRNR000124"/>
    </source>
</evidence>
<evidence type="ECO:0000256" key="4">
    <source>
        <dbReference type="ARBA" id="ARBA00015132"/>
    </source>
</evidence>
<dbReference type="EC" id="1.1.1.22" evidence="3 8"/>
<reference evidence="13 14" key="1">
    <citation type="submission" date="2023-03" db="EMBL/GenBank/DDBJ databases">
        <authorList>
            <person name="Shen W."/>
            <person name="Cai J."/>
        </authorList>
    </citation>
    <scope>NUCLEOTIDE SEQUENCE [LARGE SCALE GENOMIC DNA]</scope>
    <source>
        <strain evidence="13 14">Y2</strain>
    </source>
</reference>